<evidence type="ECO:0000313" key="3">
    <source>
        <dbReference type="EMBL" id="KAF5315909.1"/>
    </source>
</evidence>
<feature type="domain" description="XPG-I" evidence="2">
    <location>
        <begin position="112"/>
        <end position="177"/>
    </location>
</feature>
<dbReference type="InterPro" id="IPR029060">
    <property type="entry name" value="PIN-like_dom_sf"/>
</dbReference>
<dbReference type="AlphaFoldDB" id="A0A8H5B3E4"/>
<feature type="compositionally biased region" description="Low complexity" evidence="1">
    <location>
        <begin position="464"/>
        <end position="479"/>
    </location>
</feature>
<dbReference type="SUPFAM" id="SSF88723">
    <property type="entry name" value="PIN domain-like"/>
    <property type="match status" value="1"/>
</dbReference>
<gene>
    <name evidence="3" type="ORF">D9611_004923</name>
</gene>
<evidence type="ECO:0000313" key="4">
    <source>
        <dbReference type="Proteomes" id="UP000541558"/>
    </source>
</evidence>
<dbReference type="InterPro" id="IPR006086">
    <property type="entry name" value="XPG-I_dom"/>
</dbReference>
<proteinExistence type="predicted"/>
<comment type="caution">
    <text evidence="3">The sequence shown here is derived from an EMBL/GenBank/DDBJ whole genome shotgun (WGS) entry which is preliminary data.</text>
</comment>
<dbReference type="SUPFAM" id="SSF47807">
    <property type="entry name" value="5' to 3' exonuclease, C-terminal subdomain"/>
    <property type="match status" value="1"/>
</dbReference>
<sequence>MGIEGLWQAIAPAADHRSLTELLTTEALKRIENGERLPVVGVDASPLMFQAQGVAIQYRFLVTLLEQWIQTPALFHIVFDGPHRPPRKRGRAVRPQVQQQHYLTGGFRELIDAFGFTSSIAPGEAEAELALMNVEGHVDYVLTPDSDIFLFGALNVIRPPHSEEDWDHIEVYTPGSLQNQDPGALSQAGILFLAVVAGGDYNPVGLEGCGFVTAYRLAQTTDLPQMLERAAKDANATEQLARFRNELQRELLENPHLESKRPSTASKLASNNFPDPLVVCQYANPTTSASTAPRPQILNLAEIKLPNSVLFVCQACRLLQWKWPQVLGTLDGSIWPGHCMREIIQAKYSGINFQIADAETCATANGLGSHAMSGITQREDTTREPGASPTFKYYGVKVRVSCVKVPAMKEYERETGINPDPKKMMRRSAVLWIPAPILSKVYPELVFEHLRDMHRGRRQDSPVRVRSRSASPRSSCRQRTSSAPIAERSPSIEVSSPKLGDEIYARVRKNTLVTTNQHTQALQAREKVY</sequence>
<dbReference type="CDD" id="cd09870">
    <property type="entry name" value="PIN_YEN1"/>
    <property type="match status" value="1"/>
</dbReference>
<dbReference type="Proteomes" id="UP000541558">
    <property type="component" value="Unassembled WGS sequence"/>
</dbReference>
<dbReference type="Gene3D" id="1.10.150.20">
    <property type="entry name" value="5' to 3' exonuclease, C-terminal subdomain"/>
    <property type="match status" value="1"/>
</dbReference>
<dbReference type="GO" id="GO:0017108">
    <property type="term" value="F:5'-flap endonuclease activity"/>
    <property type="evidence" value="ECO:0007669"/>
    <property type="project" value="TreeGrafter"/>
</dbReference>
<dbReference type="PRINTS" id="PR00853">
    <property type="entry name" value="XPGRADSUPER"/>
</dbReference>
<dbReference type="InterPro" id="IPR006084">
    <property type="entry name" value="XPG/Rad2"/>
</dbReference>
<dbReference type="EMBL" id="JAACJK010000220">
    <property type="protein sequence ID" value="KAF5315909.1"/>
    <property type="molecule type" value="Genomic_DNA"/>
</dbReference>
<dbReference type="PANTHER" id="PTHR11081:SF75">
    <property type="entry name" value="ENDONUCLEASE, PUTATIVE (AFU_ORTHOLOGUE AFUA_3G13260)-RELATED"/>
    <property type="match status" value="1"/>
</dbReference>
<dbReference type="Gene3D" id="3.40.50.1010">
    <property type="entry name" value="5'-nuclease"/>
    <property type="match status" value="2"/>
</dbReference>
<feature type="region of interest" description="Disordered" evidence="1">
    <location>
        <begin position="456"/>
        <end position="494"/>
    </location>
</feature>
<organism evidence="3 4">
    <name type="scientific">Ephemerocybe angulata</name>
    <dbReference type="NCBI Taxonomy" id="980116"/>
    <lineage>
        <taxon>Eukaryota</taxon>
        <taxon>Fungi</taxon>
        <taxon>Dikarya</taxon>
        <taxon>Basidiomycota</taxon>
        <taxon>Agaricomycotina</taxon>
        <taxon>Agaricomycetes</taxon>
        <taxon>Agaricomycetidae</taxon>
        <taxon>Agaricales</taxon>
        <taxon>Agaricineae</taxon>
        <taxon>Psathyrellaceae</taxon>
        <taxon>Ephemerocybe</taxon>
    </lineage>
</organism>
<dbReference type="GO" id="GO:0006281">
    <property type="term" value="P:DNA repair"/>
    <property type="evidence" value="ECO:0007669"/>
    <property type="project" value="UniProtKB-ARBA"/>
</dbReference>
<evidence type="ECO:0000259" key="2">
    <source>
        <dbReference type="SMART" id="SM00484"/>
    </source>
</evidence>
<keyword evidence="4" id="KW-1185">Reference proteome</keyword>
<evidence type="ECO:0000256" key="1">
    <source>
        <dbReference type="SAM" id="MobiDB-lite"/>
    </source>
</evidence>
<dbReference type="Pfam" id="PF00867">
    <property type="entry name" value="XPG_I"/>
    <property type="match status" value="1"/>
</dbReference>
<reference evidence="3 4" key="1">
    <citation type="journal article" date="2020" name="ISME J.">
        <title>Uncovering the hidden diversity of litter-decomposition mechanisms in mushroom-forming fungi.</title>
        <authorList>
            <person name="Floudas D."/>
            <person name="Bentzer J."/>
            <person name="Ahren D."/>
            <person name="Johansson T."/>
            <person name="Persson P."/>
            <person name="Tunlid A."/>
        </authorList>
    </citation>
    <scope>NUCLEOTIDE SEQUENCE [LARGE SCALE GENOMIC DNA]</scope>
    <source>
        <strain evidence="3 4">CBS 175.51</strain>
    </source>
</reference>
<dbReference type="OrthoDB" id="2959108at2759"/>
<accession>A0A8H5B3E4</accession>
<name>A0A8H5B3E4_9AGAR</name>
<dbReference type="PANTHER" id="PTHR11081">
    <property type="entry name" value="FLAP ENDONUCLEASE FAMILY MEMBER"/>
    <property type="match status" value="1"/>
</dbReference>
<dbReference type="SMART" id="SM00484">
    <property type="entry name" value="XPGI"/>
    <property type="match status" value="1"/>
</dbReference>
<dbReference type="InterPro" id="IPR036279">
    <property type="entry name" value="5-3_exonuclease_C_sf"/>
</dbReference>
<protein>
    <recommendedName>
        <fullName evidence="2">XPG-I domain-containing protein</fullName>
    </recommendedName>
</protein>